<gene>
    <name evidence="2" type="ORF">CLUMA_CG013775</name>
</gene>
<reference evidence="2 3" key="1">
    <citation type="submission" date="2015-04" db="EMBL/GenBank/DDBJ databases">
        <authorList>
            <person name="Syromyatnikov M.Y."/>
            <person name="Popov V.N."/>
        </authorList>
    </citation>
    <scope>NUCLEOTIDE SEQUENCE [LARGE SCALE GENOMIC DNA]</scope>
</reference>
<organism evidence="2 3">
    <name type="scientific">Clunio marinus</name>
    <dbReference type="NCBI Taxonomy" id="568069"/>
    <lineage>
        <taxon>Eukaryota</taxon>
        <taxon>Metazoa</taxon>
        <taxon>Ecdysozoa</taxon>
        <taxon>Arthropoda</taxon>
        <taxon>Hexapoda</taxon>
        <taxon>Insecta</taxon>
        <taxon>Pterygota</taxon>
        <taxon>Neoptera</taxon>
        <taxon>Endopterygota</taxon>
        <taxon>Diptera</taxon>
        <taxon>Nematocera</taxon>
        <taxon>Chironomoidea</taxon>
        <taxon>Chironomidae</taxon>
        <taxon>Clunio</taxon>
    </lineage>
</organism>
<dbReference type="EMBL" id="CVRI01000054">
    <property type="protein sequence ID" value="CRL00514.1"/>
    <property type="molecule type" value="Genomic_DNA"/>
</dbReference>
<name>A0A1J1IL76_9DIPT</name>
<proteinExistence type="predicted"/>
<evidence type="ECO:0000256" key="1">
    <source>
        <dbReference type="SAM" id="MobiDB-lite"/>
    </source>
</evidence>
<keyword evidence="3" id="KW-1185">Reference proteome</keyword>
<feature type="compositionally biased region" description="Basic and acidic residues" evidence="1">
    <location>
        <begin position="11"/>
        <end position="22"/>
    </location>
</feature>
<sequence length="207" mass="23724">MKNPLEQNNNSKRDQDLSVEDEREKQEWKSLLKSFSFNNPLQGLDETLWKEKRKKKEKDSPSSSLELAADITILKTMMSQYLLACFDAFTDDRKGNFIMKYFHLEKLQTSKRGGSSYPSCDISTMRNNNKILDIEKTNVTPVLGVDCFILEKERADTSLLSLNVLIKFSVRHMGNCECEAYFLKALNWAGTTGTSEETTKRKKTPGD</sequence>
<protein>
    <submittedName>
        <fullName evidence="2">CLUMA_CG013775, isoform A</fullName>
    </submittedName>
</protein>
<dbReference type="Proteomes" id="UP000183832">
    <property type="component" value="Unassembled WGS sequence"/>
</dbReference>
<feature type="region of interest" description="Disordered" evidence="1">
    <location>
        <begin position="1"/>
        <end position="22"/>
    </location>
</feature>
<dbReference type="AlphaFoldDB" id="A0A1J1IL76"/>
<feature type="compositionally biased region" description="Polar residues" evidence="1">
    <location>
        <begin position="1"/>
        <end position="10"/>
    </location>
</feature>
<accession>A0A1J1IL76</accession>
<evidence type="ECO:0000313" key="3">
    <source>
        <dbReference type="Proteomes" id="UP000183832"/>
    </source>
</evidence>
<evidence type="ECO:0000313" key="2">
    <source>
        <dbReference type="EMBL" id="CRL00514.1"/>
    </source>
</evidence>